<gene>
    <name evidence="1" type="ORF">AVEN_180982_1</name>
</gene>
<feature type="non-terminal residue" evidence="1">
    <location>
        <position position="1"/>
    </location>
</feature>
<sequence>DADLKKQMNAPGEISMCSLAHRDKVRYPSAKLASETDGRPAPCLWRTLPAFINGDTKPE</sequence>
<keyword evidence="2" id="KW-1185">Reference proteome</keyword>
<evidence type="ECO:0000313" key="1">
    <source>
        <dbReference type="EMBL" id="GBN75108.1"/>
    </source>
</evidence>
<proteinExistence type="predicted"/>
<organism evidence="1 2">
    <name type="scientific">Araneus ventricosus</name>
    <name type="common">Orbweaver spider</name>
    <name type="synonym">Epeira ventricosa</name>
    <dbReference type="NCBI Taxonomy" id="182803"/>
    <lineage>
        <taxon>Eukaryota</taxon>
        <taxon>Metazoa</taxon>
        <taxon>Ecdysozoa</taxon>
        <taxon>Arthropoda</taxon>
        <taxon>Chelicerata</taxon>
        <taxon>Arachnida</taxon>
        <taxon>Araneae</taxon>
        <taxon>Araneomorphae</taxon>
        <taxon>Entelegynae</taxon>
        <taxon>Araneoidea</taxon>
        <taxon>Araneidae</taxon>
        <taxon>Araneus</taxon>
    </lineage>
</organism>
<accession>A0A4Y2RH27</accession>
<evidence type="ECO:0000313" key="2">
    <source>
        <dbReference type="Proteomes" id="UP000499080"/>
    </source>
</evidence>
<name>A0A4Y2RH27_ARAVE</name>
<reference evidence="1 2" key="1">
    <citation type="journal article" date="2019" name="Sci. Rep.">
        <title>Orb-weaving spider Araneus ventricosus genome elucidates the spidroin gene catalogue.</title>
        <authorList>
            <person name="Kono N."/>
            <person name="Nakamura H."/>
            <person name="Ohtoshi R."/>
            <person name="Moran D.A.P."/>
            <person name="Shinohara A."/>
            <person name="Yoshida Y."/>
            <person name="Fujiwara M."/>
            <person name="Mori M."/>
            <person name="Tomita M."/>
            <person name="Arakawa K."/>
        </authorList>
    </citation>
    <scope>NUCLEOTIDE SEQUENCE [LARGE SCALE GENOMIC DNA]</scope>
</reference>
<dbReference type="EMBL" id="BGPR01017101">
    <property type="protein sequence ID" value="GBN75108.1"/>
    <property type="molecule type" value="Genomic_DNA"/>
</dbReference>
<protein>
    <submittedName>
        <fullName evidence="1">Uncharacterized protein</fullName>
    </submittedName>
</protein>
<comment type="caution">
    <text evidence="1">The sequence shown here is derived from an EMBL/GenBank/DDBJ whole genome shotgun (WGS) entry which is preliminary data.</text>
</comment>
<dbReference type="Proteomes" id="UP000499080">
    <property type="component" value="Unassembled WGS sequence"/>
</dbReference>
<dbReference type="AlphaFoldDB" id="A0A4Y2RH27"/>